<sequence length="43" mass="4990">MPAIKSREIRRMCESHGPEKVAKHIGTNLREGKLRPEDFSIRD</sequence>
<feature type="non-terminal residue" evidence="1">
    <location>
        <position position="43"/>
    </location>
</feature>
<dbReference type="EMBL" id="LAZR01001836">
    <property type="protein sequence ID" value="KKN38366.1"/>
    <property type="molecule type" value="Genomic_DNA"/>
</dbReference>
<name>A0A0F9SNA0_9ZZZZ</name>
<dbReference type="AlphaFoldDB" id="A0A0F9SNA0"/>
<accession>A0A0F9SNA0</accession>
<reference evidence="1" key="1">
    <citation type="journal article" date="2015" name="Nature">
        <title>Complex archaea that bridge the gap between prokaryotes and eukaryotes.</title>
        <authorList>
            <person name="Spang A."/>
            <person name="Saw J.H."/>
            <person name="Jorgensen S.L."/>
            <person name="Zaremba-Niedzwiedzka K."/>
            <person name="Martijn J."/>
            <person name="Lind A.E."/>
            <person name="van Eijk R."/>
            <person name="Schleper C."/>
            <person name="Guy L."/>
            <person name="Ettema T.J."/>
        </authorList>
    </citation>
    <scope>NUCLEOTIDE SEQUENCE</scope>
</reference>
<protein>
    <submittedName>
        <fullName evidence="1">Uncharacterized protein</fullName>
    </submittedName>
</protein>
<proteinExistence type="predicted"/>
<gene>
    <name evidence="1" type="ORF">LCGC14_0754410</name>
</gene>
<organism evidence="1">
    <name type="scientific">marine sediment metagenome</name>
    <dbReference type="NCBI Taxonomy" id="412755"/>
    <lineage>
        <taxon>unclassified sequences</taxon>
        <taxon>metagenomes</taxon>
        <taxon>ecological metagenomes</taxon>
    </lineage>
</organism>
<evidence type="ECO:0000313" key="1">
    <source>
        <dbReference type="EMBL" id="KKN38366.1"/>
    </source>
</evidence>
<comment type="caution">
    <text evidence="1">The sequence shown here is derived from an EMBL/GenBank/DDBJ whole genome shotgun (WGS) entry which is preliminary data.</text>
</comment>